<comment type="caution">
    <text evidence="2">The sequence shown here is derived from an EMBL/GenBank/DDBJ whole genome shotgun (WGS) entry which is preliminary data.</text>
</comment>
<name>A0A2D0AHY4_9FLAO</name>
<feature type="domain" description="Type 9 secretion system plug protein N-terminal" evidence="1">
    <location>
        <begin position="29"/>
        <end position="149"/>
    </location>
</feature>
<evidence type="ECO:0000313" key="2">
    <source>
        <dbReference type="EMBL" id="OWP77709.1"/>
    </source>
</evidence>
<organism evidence="2 3">
    <name type="scientific">Flavobacterium columnare</name>
    <dbReference type="NCBI Taxonomy" id="996"/>
    <lineage>
        <taxon>Bacteria</taxon>
        <taxon>Pseudomonadati</taxon>
        <taxon>Bacteroidota</taxon>
        <taxon>Flavobacteriia</taxon>
        <taxon>Flavobacteriales</taxon>
        <taxon>Flavobacteriaceae</taxon>
        <taxon>Flavobacterium</taxon>
    </lineage>
</organism>
<evidence type="ECO:0000259" key="1">
    <source>
        <dbReference type="Pfam" id="PF17116"/>
    </source>
</evidence>
<dbReference type="AlphaFoldDB" id="A0A2D0AHY4"/>
<dbReference type="EMBL" id="MTCY01000015">
    <property type="protein sequence ID" value="OWP77709.1"/>
    <property type="molecule type" value="Genomic_DNA"/>
</dbReference>
<evidence type="ECO:0000313" key="3">
    <source>
        <dbReference type="Proteomes" id="UP000198034"/>
    </source>
</evidence>
<sequence>MKSTYIVILFLFSHFTWSQLNENIPPFNIKTIAFKQANNVVFPFFKLGETFEFSFDDLYGNEEDYYFTITHCNYDWTVSDLTRNEYLNGNDNQRIQDYQNSFNTLQGYSHYRLNFPNNFCQIIKTGNYVLSIFNKNKELIFLKKFMIYEDQIEVPVQIKRSRNLSDINEKQNVELAVKSKNILFQNPLQNVKIAIFQNGRWDTAKYNIKPQYTIGNDLIYRYNTETQFWAGNEYYYYDNKDIKIPTNSIARVDSSSGLYNTLLYPNEARKNKGYTFFPDVDGIFQNRNVFARDNNDVETDYSWVYFSLFAPNYPKESAIYVTGLFNNYLRTDENKMDYNANKGMYEKAIMIKQGFINYNYTLVNSKNQIDYQNAIDGNYYQTENKYQVFVYYRANGERFDRIIGMGEASSLNITN</sequence>
<gene>
    <name evidence="2" type="ORF">BWK62_07095</name>
</gene>
<dbReference type="Pfam" id="PF17116">
    <property type="entry name" value="T9SS_plug_1st"/>
    <property type="match status" value="1"/>
</dbReference>
<dbReference type="Proteomes" id="UP000198034">
    <property type="component" value="Unassembled WGS sequence"/>
</dbReference>
<dbReference type="InterPro" id="IPR031345">
    <property type="entry name" value="T9SS_Plug_N"/>
</dbReference>
<accession>A0A2D0AHY4</accession>
<dbReference type="OrthoDB" id="1522602at2"/>
<protein>
    <submittedName>
        <fullName evidence="2">DUF5103 domain-containing protein</fullName>
    </submittedName>
</protein>
<reference evidence="2 3" key="1">
    <citation type="journal article" date="2017" name="Infect. Genet. Evol.">
        <title>Comparative genome analysis of fish pathogen Flavobacterium columnare reveals extensive sequence diversity within the species.</title>
        <authorList>
            <person name="Kayansamruaj P."/>
            <person name="Dong H.T."/>
            <person name="Hirono I."/>
            <person name="Kondo H."/>
            <person name="Senapin S."/>
            <person name="Rodkhum C."/>
        </authorList>
    </citation>
    <scope>NUCLEOTIDE SEQUENCE [LARGE SCALE GENOMIC DNA]</scope>
    <source>
        <strain evidence="2 3">1214</strain>
    </source>
</reference>
<proteinExistence type="predicted"/>